<proteinExistence type="predicted"/>
<gene>
    <name evidence="2" type="ORF">GQE99_16800</name>
</gene>
<feature type="transmembrane region" description="Helical" evidence="1">
    <location>
        <begin position="239"/>
        <end position="259"/>
    </location>
</feature>
<comment type="caution">
    <text evidence="2">The sequence shown here is derived from an EMBL/GenBank/DDBJ whole genome shotgun (WGS) entry which is preliminary data.</text>
</comment>
<feature type="transmembrane region" description="Helical" evidence="1">
    <location>
        <begin position="321"/>
        <end position="336"/>
    </location>
</feature>
<feature type="transmembrane region" description="Helical" evidence="1">
    <location>
        <begin position="279"/>
        <end position="300"/>
    </location>
</feature>
<sequence length="391" mass="41725">MGLNIAIGLSVLVVAGLLWLPRLRRLDTWRAMITPLASIIGSGFLVLGPILEHSYGGWAPLVMAALCLAAWGFGSAVRFNIARIAEDSARETTRAENLASALLGFALTISVAYYLNLFGAFAVNLTPVDTQFAARLVTTAIYLLILGVGVTRGFAMLEALEYGSVTVKLAIIGGLFAGLAQFNWVALRAGDFHVGTPEVSGWAALTLAFGLVVTVQGFETSRYLGDEYGARTRIVSMRWAQLLASLIYMIYILFVAYTFEPGGADVSETAIIDMMRQVAPVLPYLLVVAALAAQFSAAVADTGGSGGLFAELTRHHVTARQAYLFVGIIGLALTWTSDVFEIIVYASRAFAAYYAVQAFIAARGATGARRWTFAALSLLGLAIAIFGQPVE</sequence>
<feature type="transmembrane region" description="Helical" evidence="1">
    <location>
        <begin position="33"/>
        <end position="51"/>
    </location>
</feature>
<feature type="transmembrane region" description="Helical" evidence="1">
    <location>
        <begin position="132"/>
        <end position="155"/>
    </location>
</feature>
<reference evidence="2 3" key="1">
    <citation type="submission" date="2019-12" db="EMBL/GenBank/DDBJ databases">
        <title>Maritimibacter sp. nov. sp. isolated from sea sand.</title>
        <authorList>
            <person name="Kim J."/>
            <person name="Jeong S.E."/>
            <person name="Jung H.S."/>
            <person name="Jeon C.O."/>
        </authorList>
    </citation>
    <scope>NUCLEOTIDE SEQUENCE [LARGE SCALE GENOMIC DNA]</scope>
    <source>
        <strain evidence="2 3">DP07</strain>
    </source>
</reference>
<dbReference type="AlphaFoldDB" id="A0A845MBI1"/>
<feature type="transmembrane region" description="Helical" evidence="1">
    <location>
        <begin position="57"/>
        <end position="77"/>
    </location>
</feature>
<evidence type="ECO:0000313" key="2">
    <source>
        <dbReference type="EMBL" id="MZR14681.1"/>
    </source>
</evidence>
<keyword evidence="1" id="KW-1133">Transmembrane helix</keyword>
<evidence type="ECO:0000256" key="1">
    <source>
        <dbReference type="SAM" id="Phobius"/>
    </source>
</evidence>
<dbReference type="Proteomes" id="UP000467322">
    <property type="component" value="Unassembled WGS sequence"/>
</dbReference>
<protein>
    <recommendedName>
        <fullName evidence="4">APC family permease</fullName>
    </recommendedName>
</protein>
<keyword evidence="1" id="KW-0472">Membrane</keyword>
<feature type="transmembrane region" description="Helical" evidence="1">
    <location>
        <begin position="167"/>
        <end position="187"/>
    </location>
</feature>
<evidence type="ECO:0000313" key="3">
    <source>
        <dbReference type="Proteomes" id="UP000467322"/>
    </source>
</evidence>
<accession>A0A845MBI1</accession>
<dbReference type="EMBL" id="WTUX01000019">
    <property type="protein sequence ID" value="MZR14681.1"/>
    <property type="molecule type" value="Genomic_DNA"/>
</dbReference>
<feature type="transmembrane region" description="Helical" evidence="1">
    <location>
        <begin position="6"/>
        <end position="21"/>
    </location>
</feature>
<name>A0A845MBI1_9RHOB</name>
<feature type="transmembrane region" description="Helical" evidence="1">
    <location>
        <begin position="98"/>
        <end position="120"/>
    </location>
</feature>
<feature type="transmembrane region" description="Helical" evidence="1">
    <location>
        <begin position="342"/>
        <end position="361"/>
    </location>
</feature>
<keyword evidence="1" id="KW-0812">Transmembrane</keyword>
<organism evidence="2 3">
    <name type="scientific">Maritimibacter harenae</name>
    <dbReference type="NCBI Taxonomy" id="2606218"/>
    <lineage>
        <taxon>Bacteria</taxon>
        <taxon>Pseudomonadati</taxon>
        <taxon>Pseudomonadota</taxon>
        <taxon>Alphaproteobacteria</taxon>
        <taxon>Rhodobacterales</taxon>
        <taxon>Roseobacteraceae</taxon>
        <taxon>Maritimibacter</taxon>
    </lineage>
</organism>
<feature type="transmembrane region" description="Helical" evidence="1">
    <location>
        <begin position="373"/>
        <end position="390"/>
    </location>
</feature>
<feature type="transmembrane region" description="Helical" evidence="1">
    <location>
        <begin position="199"/>
        <end position="218"/>
    </location>
</feature>
<dbReference type="RefSeq" id="WP_161352783.1">
    <property type="nucleotide sequence ID" value="NZ_WTUX01000019.1"/>
</dbReference>
<evidence type="ECO:0008006" key="4">
    <source>
        <dbReference type="Google" id="ProtNLM"/>
    </source>
</evidence>
<keyword evidence="3" id="KW-1185">Reference proteome</keyword>
<dbReference type="Gene3D" id="1.20.1740.10">
    <property type="entry name" value="Amino acid/polyamine transporter I"/>
    <property type="match status" value="1"/>
</dbReference>